<evidence type="ECO:0008006" key="3">
    <source>
        <dbReference type="Google" id="ProtNLM"/>
    </source>
</evidence>
<evidence type="ECO:0000313" key="2">
    <source>
        <dbReference type="Proteomes" id="UP000045782"/>
    </source>
</evidence>
<name>A0A0U0ZNB5_9MYCO</name>
<gene>
    <name evidence="1" type="ORF">ERS075579_02331</name>
</gene>
<evidence type="ECO:0000313" key="1">
    <source>
        <dbReference type="EMBL" id="CPV51997.1"/>
    </source>
</evidence>
<reference evidence="1 2" key="1">
    <citation type="submission" date="2015-03" db="EMBL/GenBank/DDBJ databases">
        <authorList>
            <person name="Murphy D."/>
        </authorList>
    </citation>
    <scope>NUCLEOTIDE SEQUENCE [LARGE SCALE GENOMIC DNA]</scope>
    <source>
        <strain evidence="1 2">PAP088</strain>
    </source>
</reference>
<proteinExistence type="predicted"/>
<sequence length="338" mass="38097">MSEKRKVATEHIVSGHFWAEFLAELDCLGRKFESEIAGHPVEIVIPGRDPNPETRPLLPPAVSATKDEKPERSDARFPVWGKLTNWMECTFGVRFAGHDEVEMAKISRIGISTTLKTNDIQTSQTYTRLVDEIDDWWSCAQLWLQIFAASRVKTLRPLHQADQGVGLTLWDGNARLEGKSGPIGYPELFSVPVTADELTASLRLAGRGQEPPMEWALIRDAQHLVRAHQYRRAIIDAGTAAELAITRMIDRKLRSQGQSSTQIEALLAQRAHQTIGRRMDLLKKVRGGALPPKFYEIVVKQRNAAAHEGKQFQRIEAERAVLKVRRLVEKVVKLEAYL</sequence>
<organism evidence="1 2">
    <name type="scientific">Mycobacteroides abscessus</name>
    <dbReference type="NCBI Taxonomy" id="36809"/>
    <lineage>
        <taxon>Bacteria</taxon>
        <taxon>Bacillati</taxon>
        <taxon>Actinomycetota</taxon>
        <taxon>Actinomycetes</taxon>
        <taxon>Mycobacteriales</taxon>
        <taxon>Mycobacteriaceae</taxon>
        <taxon>Mycobacteroides</taxon>
    </lineage>
</organism>
<dbReference type="EMBL" id="CSWP01000004">
    <property type="protein sequence ID" value="CPV51997.1"/>
    <property type="molecule type" value="Genomic_DNA"/>
</dbReference>
<accession>A0A0U0ZNB5</accession>
<dbReference type="Proteomes" id="UP000045782">
    <property type="component" value="Unassembled WGS sequence"/>
</dbReference>
<dbReference type="RefSeq" id="WP_016892776.1">
    <property type="nucleotide sequence ID" value="NZ_CSWP01000004.1"/>
</dbReference>
<protein>
    <recommendedName>
        <fullName evidence="3">Apea-like HEPN domain-containing protein</fullName>
    </recommendedName>
</protein>
<dbReference type="AlphaFoldDB" id="A0A0U0ZNB5"/>